<organism evidence="3 4">
    <name type="scientific">Leucobacter allii</name>
    <dbReference type="NCBI Taxonomy" id="2932247"/>
    <lineage>
        <taxon>Bacteria</taxon>
        <taxon>Bacillati</taxon>
        <taxon>Actinomycetota</taxon>
        <taxon>Actinomycetes</taxon>
        <taxon>Micrococcales</taxon>
        <taxon>Microbacteriaceae</taxon>
        <taxon>Leucobacter</taxon>
    </lineage>
</organism>
<dbReference type="InterPro" id="IPR025736">
    <property type="entry name" value="PucR_C-HTH_dom"/>
</dbReference>
<keyword evidence="4" id="KW-1185">Reference proteome</keyword>
<evidence type="ECO:0000313" key="3">
    <source>
        <dbReference type="EMBL" id="UOQ56740.1"/>
    </source>
</evidence>
<dbReference type="InterPro" id="IPR051448">
    <property type="entry name" value="CdaR-like_regulators"/>
</dbReference>
<evidence type="ECO:0000313" key="4">
    <source>
        <dbReference type="Proteomes" id="UP000831786"/>
    </source>
</evidence>
<feature type="domain" description="RsbT co-antagonist protein RsbRD N-terminal" evidence="2">
    <location>
        <begin position="18"/>
        <end position="152"/>
    </location>
</feature>
<protein>
    <submittedName>
        <fullName evidence="3">Helix-turn-helix domain-containing protein</fullName>
    </submittedName>
</protein>
<evidence type="ECO:0000259" key="1">
    <source>
        <dbReference type="Pfam" id="PF13556"/>
    </source>
</evidence>
<dbReference type="InterPro" id="IPR042070">
    <property type="entry name" value="PucR_C-HTH_sf"/>
</dbReference>
<dbReference type="PANTHER" id="PTHR33744">
    <property type="entry name" value="CARBOHYDRATE DIACID REGULATOR"/>
    <property type="match status" value="1"/>
</dbReference>
<dbReference type="Pfam" id="PF13556">
    <property type="entry name" value="HTH_30"/>
    <property type="match status" value="1"/>
</dbReference>
<evidence type="ECO:0000259" key="2">
    <source>
        <dbReference type="Pfam" id="PF14361"/>
    </source>
</evidence>
<reference evidence="3 4" key="1">
    <citation type="submission" date="2022-04" db="EMBL/GenBank/DDBJ databases">
        <title>Leucobacter sp. isolated from rhizosphere of garlic.</title>
        <authorList>
            <person name="Won M."/>
            <person name="Lee C.-M."/>
            <person name="Woen H.-Y."/>
            <person name="Kwon S.-W."/>
        </authorList>
    </citation>
    <scope>NUCLEOTIDE SEQUENCE [LARGE SCALE GENOMIC DNA]</scope>
    <source>
        <strain evidence="3 4">H21R-40</strain>
    </source>
</reference>
<dbReference type="Proteomes" id="UP000831786">
    <property type="component" value="Chromosome"/>
</dbReference>
<dbReference type="InterPro" id="IPR025751">
    <property type="entry name" value="RsbRD_N_dom"/>
</dbReference>
<accession>A0ABY4FJ80</accession>
<dbReference type="RefSeq" id="WP_244727177.1">
    <property type="nucleotide sequence ID" value="NZ_CP095045.1"/>
</dbReference>
<gene>
    <name evidence="3" type="ORF">MUN78_13840</name>
</gene>
<proteinExistence type="predicted"/>
<dbReference type="Gene3D" id="1.10.10.2840">
    <property type="entry name" value="PucR C-terminal helix-turn-helix domain"/>
    <property type="match status" value="1"/>
</dbReference>
<dbReference type="PANTHER" id="PTHR33744:SF7">
    <property type="entry name" value="PUCR FAMILY TRANSCRIPTIONAL REGULATOR"/>
    <property type="match status" value="1"/>
</dbReference>
<sequence length="370" mass="40980">MSDTGWAQLLDRVRAQIPELLAEFLDELRTHGGYADGEVPQADIERTALQAFDLFLDRLADPEGAASSAFPEALGRRRARQGMRVEQFAEGVRINFRLLWRALHRAAQPDLVDALVAGGERVLTVVEGYATEVQAAFLDETQTMARFHRTARERALARIFSGAAAEEELRAAAETLALPFEQRYELVSLASDGVAEELRRSLAEQALWVYEDDDLVHAFRARRGSVDWSLAVRDVAGARVARVHGVAALAPAAALTRRISALGRANRILSAREAFPALLQERALTLFAGFEEELLGDWRRAPAEERLRLAETLRAFMRRGSVKEAGEELFLHRNTVFKRLRAFQDLTGLDVTVPADAAIAAVMLAEIAEV</sequence>
<dbReference type="Pfam" id="PF14361">
    <property type="entry name" value="RsbRD_N"/>
    <property type="match status" value="1"/>
</dbReference>
<name>A0ABY4FJ80_9MICO</name>
<dbReference type="EMBL" id="CP095045">
    <property type="protein sequence ID" value="UOQ56740.1"/>
    <property type="molecule type" value="Genomic_DNA"/>
</dbReference>
<feature type="domain" description="PucR C-terminal helix-turn-helix" evidence="1">
    <location>
        <begin position="309"/>
        <end position="362"/>
    </location>
</feature>